<organism evidence="5 6">
    <name type="scientific">Nocardia amikacinitolerans</name>
    <dbReference type="NCBI Taxonomy" id="756689"/>
    <lineage>
        <taxon>Bacteria</taxon>
        <taxon>Bacillati</taxon>
        <taxon>Actinomycetota</taxon>
        <taxon>Actinomycetes</taxon>
        <taxon>Mycobacteriales</taxon>
        <taxon>Nocardiaceae</taxon>
        <taxon>Nocardia</taxon>
    </lineage>
</organism>
<dbReference type="Pfam" id="PF03450">
    <property type="entry name" value="CO_deh_flav_C"/>
    <property type="match status" value="1"/>
</dbReference>
<dbReference type="GO" id="GO:0016491">
    <property type="term" value="F:oxidoreductase activity"/>
    <property type="evidence" value="ECO:0007669"/>
    <property type="project" value="UniProtKB-KW"/>
</dbReference>
<dbReference type="FunFam" id="3.30.465.10:FF:000017">
    <property type="entry name" value="Xanthine dehydrogenase, FAD binding subunit"/>
    <property type="match status" value="1"/>
</dbReference>
<keyword evidence="2" id="KW-0274">FAD</keyword>
<dbReference type="PANTHER" id="PTHR42659">
    <property type="entry name" value="XANTHINE DEHYDROGENASE SUBUNIT C-RELATED"/>
    <property type="match status" value="1"/>
</dbReference>
<dbReference type="InterPro" id="IPR036683">
    <property type="entry name" value="CO_DH_flav_C_dom_sf"/>
</dbReference>
<keyword evidence="3" id="KW-0560">Oxidoreductase</keyword>
<dbReference type="InterPro" id="IPR005107">
    <property type="entry name" value="CO_DH_flav_C"/>
</dbReference>
<protein>
    <submittedName>
        <fullName evidence="5">Carbon-monoxide dehydrogenase medium subunit</fullName>
    </submittedName>
</protein>
<evidence type="ECO:0000256" key="2">
    <source>
        <dbReference type="ARBA" id="ARBA00022827"/>
    </source>
</evidence>
<dbReference type="EMBL" id="OBEG01000001">
    <property type="protein sequence ID" value="SNY78177.1"/>
    <property type="molecule type" value="Genomic_DNA"/>
</dbReference>
<accession>A0A285L288</accession>
<dbReference type="InterPro" id="IPR002346">
    <property type="entry name" value="Mopterin_DH_FAD-bd"/>
</dbReference>
<feature type="domain" description="FAD-binding PCMH-type" evidence="4">
    <location>
        <begin position="2"/>
        <end position="179"/>
    </location>
</feature>
<dbReference type="InterPro" id="IPR051312">
    <property type="entry name" value="Diverse_Substr_Oxidored"/>
</dbReference>
<evidence type="ECO:0000313" key="5">
    <source>
        <dbReference type="EMBL" id="SNY78177.1"/>
    </source>
</evidence>
<dbReference type="Gene3D" id="3.30.465.10">
    <property type="match status" value="1"/>
</dbReference>
<dbReference type="Pfam" id="PF00941">
    <property type="entry name" value="FAD_binding_5"/>
    <property type="match status" value="1"/>
</dbReference>
<dbReference type="InterPro" id="IPR016166">
    <property type="entry name" value="FAD-bd_PCMH"/>
</dbReference>
<keyword evidence="6" id="KW-1185">Reference proteome</keyword>
<dbReference type="InterPro" id="IPR016167">
    <property type="entry name" value="FAD-bd_PCMH_sub1"/>
</dbReference>
<dbReference type="Gene3D" id="3.30.43.10">
    <property type="entry name" value="Uridine Diphospho-n-acetylenolpyruvylglucosamine Reductase, domain 2"/>
    <property type="match status" value="1"/>
</dbReference>
<evidence type="ECO:0000256" key="3">
    <source>
        <dbReference type="ARBA" id="ARBA00023002"/>
    </source>
</evidence>
<keyword evidence="1" id="KW-0285">Flavoprotein</keyword>
<sequence length="296" mass="31539">MQVPGPFEYERATGVDHAIGLLDRLGEEARIIAGGHSLLPMMKLRLANPEYLIDINDLAAELGYIVTDPTLVRIGAMVRHRNLLESDRLAAVCPIFRDAERVIADPVVRNRGTIGGSLCQADPAEDLTTVCTVLGATCLVRGPSGEREIAMDDFLAGPYETAMSHNELLIEIRIPVRHRTSSAYTKVERRVGDWAIAAAGVTVTLNDGAIAAARIGLTAVVPDPAALAAASDALIGRPATEEVFAEAGRRASAACAPVSDARGSAEYKRHLASELTIRSLRSAVERVLNHPAPKGN</sequence>
<dbReference type="OrthoDB" id="9793944at2"/>
<name>A0A285L288_9NOCA</name>
<dbReference type="InterPro" id="IPR016169">
    <property type="entry name" value="FAD-bd_PCMH_sub2"/>
</dbReference>
<dbReference type="GO" id="GO:0071949">
    <property type="term" value="F:FAD binding"/>
    <property type="evidence" value="ECO:0007669"/>
    <property type="project" value="InterPro"/>
</dbReference>
<dbReference type="SUPFAM" id="SSF55447">
    <property type="entry name" value="CO dehydrogenase flavoprotein C-terminal domain-like"/>
    <property type="match status" value="1"/>
</dbReference>
<gene>
    <name evidence="5" type="ORF">SAMN04244553_1201</name>
</gene>
<dbReference type="PROSITE" id="PS51387">
    <property type="entry name" value="FAD_PCMH"/>
    <property type="match status" value="1"/>
</dbReference>
<proteinExistence type="predicted"/>
<dbReference type="SMART" id="SM01092">
    <property type="entry name" value="CO_deh_flav_C"/>
    <property type="match status" value="1"/>
</dbReference>
<dbReference type="SUPFAM" id="SSF56176">
    <property type="entry name" value="FAD-binding/transporter-associated domain-like"/>
    <property type="match status" value="1"/>
</dbReference>
<reference evidence="5 6" key="1">
    <citation type="submission" date="2017-09" db="EMBL/GenBank/DDBJ databases">
        <authorList>
            <person name="Ehlers B."/>
            <person name="Leendertz F.H."/>
        </authorList>
    </citation>
    <scope>NUCLEOTIDE SEQUENCE [LARGE SCALE GENOMIC DNA]</scope>
    <source>
        <strain evidence="5 6">DSM 45537</strain>
    </source>
</reference>
<evidence type="ECO:0000313" key="6">
    <source>
        <dbReference type="Proteomes" id="UP000219565"/>
    </source>
</evidence>
<dbReference type="RefSeq" id="WP_097243974.1">
    <property type="nucleotide sequence ID" value="NZ_JAMTCW010000005.1"/>
</dbReference>
<dbReference type="InterPro" id="IPR036318">
    <property type="entry name" value="FAD-bd_PCMH-like_sf"/>
</dbReference>
<evidence type="ECO:0000256" key="1">
    <source>
        <dbReference type="ARBA" id="ARBA00022630"/>
    </source>
</evidence>
<dbReference type="STRING" id="1379680.GCA_001612615_02358"/>
<dbReference type="AlphaFoldDB" id="A0A285L288"/>
<dbReference type="PANTHER" id="PTHR42659:SF2">
    <property type="entry name" value="XANTHINE DEHYDROGENASE SUBUNIT C-RELATED"/>
    <property type="match status" value="1"/>
</dbReference>
<dbReference type="Proteomes" id="UP000219565">
    <property type="component" value="Unassembled WGS sequence"/>
</dbReference>
<dbReference type="Gene3D" id="3.30.390.50">
    <property type="entry name" value="CO dehydrogenase flavoprotein, C-terminal domain"/>
    <property type="match status" value="1"/>
</dbReference>
<evidence type="ECO:0000259" key="4">
    <source>
        <dbReference type="PROSITE" id="PS51387"/>
    </source>
</evidence>